<dbReference type="EMBL" id="CM017877">
    <property type="protein sequence ID" value="KAG1346593.1"/>
    <property type="molecule type" value="Genomic_DNA"/>
</dbReference>
<reference evidence="2" key="2">
    <citation type="submission" date="2019-07" db="EMBL/GenBank/DDBJ databases">
        <authorList>
            <person name="Yang Y."/>
            <person name="Bocs S."/>
            <person name="Baudouin L."/>
        </authorList>
    </citation>
    <scope>NUCLEOTIDE SEQUENCE</scope>
    <source>
        <tissue evidence="2">Spear leaf of Hainan Tall coconut</tissue>
    </source>
</reference>
<comment type="caution">
    <text evidence="2">The sequence shown here is derived from an EMBL/GenBank/DDBJ whole genome shotgun (WGS) entry which is preliminary data.</text>
</comment>
<name>A0A8K0IA76_COCNU</name>
<dbReference type="SUPFAM" id="SSF50978">
    <property type="entry name" value="WD40 repeat-like"/>
    <property type="match status" value="1"/>
</dbReference>
<organism evidence="2 3">
    <name type="scientific">Cocos nucifera</name>
    <name type="common">Coconut palm</name>
    <dbReference type="NCBI Taxonomy" id="13894"/>
    <lineage>
        <taxon>Eukaryota</taxon>
        <taxon>Viridiplantae</taxon>
        <taxon>Streptophyta</taxon>
        <taxon>Embryophyta</taxon>
        <taxon>Tracheophyta</taxon>
        <taxon>Spermatophyta</taxon>
        <taxon>Magnoliopsida</taxon>
        <taxon>Liliopsida</taxon>
        <taxon>Arecaceae</taxon>
        <taxon>Arecoideae</taxon>
        <taxon>Cocoseae</taxon>
        <taxon>Attaleinae</taxon>
        <taxon>Cocos</taxon>
    </lineage>
</organism>
<dbReference type="GO" id="GO:0000028">
    <property type="term" value="P:ribosomal small subunit assembly"/>
    <property type="evidence" value="ECO:0007669"/>
    <property type="project" value="TreeGrafter"/>
</dbReference>
<dbReference type="Proteomes" id="UP000797356">
    <property type="component" value="Chromosome 6"/>
</dbReference>
<dbReference type="GO" id="GO:0000462">
    <property type="term" value="P:maturation of SSU-rRNA from tricistronic rRNA transcript (SSU-rRNA, 5.8S rRNA, LSU-rRNA)"/>
    <property type="evidence" value="ECO:0007669"/>
    <property type="project" value="TreeGrafter"/>
</dbReference>
<dbReference type="OrthoDB" id="3142434at2759"/>
<dbReference type="GO" id="GO:0034388">
    <property type="term" value="C:Pwp2p-containing subcomplex of 90S preribosome"/>
    <property type="evidence" value="ECO:0007669"/>
    <property type="project" value="TreeGrafter"/>
</dbReference>
<proteinExistence type="predicted"/>
<dbReference type="PANTHER" id="PTHR19858">
    <property type="entry name" value="WD40 REPEAT PROTEIN"/>
    <property type="match status" value="1"/>
</dbReference>
<dbReference type="Gene3D" id="2.130.10.10">
    <property type="entry name" value="YVTN repeat-like/Quinoprotein amine dehydrogenase"/>
    <property type="match status" value="1"/>
</dbReference>
<dbReference type="AlphaFoldDB" id="A0A8K0IA76"/>
<dbReference type="InterPro" id="IPR027145">
    <property type="entry name" value="PWP2"/>
</dbReference>
<keyword evidence="1" id="KW-0853">WD repeat</keyword>
<sequence length="110" mass="12404">MVLHRMTFKRPVAALGFSPDGPLIAVGLGKLVHIWRSPVFRKELFPFQLERTLPDCAGAVTALDWSPDSKYLLAGSKDLTVRFFRMQRLKGSNKPFLFLGHREAIVGAFF</sequence>
<protein>
    <submittedName>
        <fullName evidence="2">Putative Periodic tryptophan protein 2</fullName>
    </submittedName>
</protein>
<dbReference type="SMART" id="SM00320">
    <property type="entry name" value="WD40"/>
    <property type="match status" value="2"/>
</dbReference>
<feature type="repeat" description="WD" evidence="1">
    <location>
        <begin position="53"/>
        <end position="87"/>
    </location>
</feature>
<accession>A0A8K0IA76</accession>
<evidence type="ECO:0000313" key="3">
    <source>
        <dbReference type="Proteomes" id="UP000797356"/>
    </source>
</evidence>
<evidence type="ECO:0000313" key="2">
    <source>
        <dbReference type="EMBL" id="KAG1346593.1"/>
    </source>
</evidence>
<dbReference type="PANTHER" id="PTHR19858:SF0">
    <property type="entry name" value="PERIODIC TRYPTOPHAN PROTEIN 2 HOMOLOG"/>
    <property type="match status" value="1"/>
</dbReference>
<gene>
    <name evidence="2" type="ORF">COCNU_06G004220</name>
</gene>
<evidence type="ECO:0000256" key="1">
    <source>
        <dbReference type="PROSITE-ProRule" id="PRU00221"/>
    </source>
</evidence>
<dbReference type="InterPro" id="IPR036322">
    <property type="entry name" value="WD40_repeat_dom_sf"/>
</dbReference>
<dbReference type="GO" id="GO:0032040">
    <property type="term" value="C:small-subunit processome"/>
    <property type="evidence" value="ECO:0007669"/>
    <property type="project" value="TreeGrafter"/>
</dbReference>
<dbReference type="InterPro" id="IPR015943">
    <property type="entry name" value="WD40/YVTN_repeat-like_dom_sf"/>
</dbReference>
<keyword evidence="3" id="KW-1185">Reference proteome</keyword>
<dbReference type="InterPro" id="IPR001680">
    <property type="entry name" value="WD40_rpt"/>
</dbReference>
<dbReference type="PROSITE" id="PS50082">
    <property type="entry name" value="WD_REPEATS_2"/>
    <property type="match status" value="1"/>
</dbReference>
<dbReference type="Pfam" id="PF00400">
    <property type="entry name" value="WD40"/>
    <property type="match status" value="2"/>
</dbReference>
<reference evidence="2" key="1">
    <citation type="journal article" date="2017" name="Gigascience">
        <title>The genome draft of coconut (Cocos nucifera).</title>
        <authorList>
            <person name="Xiao Y."/>
            <person name="Xu P."/>
            <person name="Fan H."/>
            <person name="Baudouin L."/>
            <person name="Xia W."/>
            <person name="Bocs S."/>
            <person name="Xu J."/>
            <person name="Li Q."/>
            <person name="Guo A."/>
            <person name="Zhou L."/>
            <person name="Li J."/>
            <person name="Wu Y."/>
            <person name="Ma Z."/>
            <person name="Armero A."/>
            <person name="Issali A.E."/>
            <person name="Liu N."/>
            <person name="Peng M."/>
            <person name="Yang Y."/>
        </authorList>
    </citation>
    <scope>NUCLEOTIDE SEQUENCE</scope>
    <source>
        <tissue evidence="2">Spear leaf of Hainan Tall coconut</tissue>
    </source>
</reference>